<gene>
    <name evidence="1" type="primary">NEDD8</name>
</gene>
<accession>A0AAZ3Q3F8</accession>
<dbReference type="GO" id="GO:0003676">
    <property type="term" value="F:nucleic acid binding"/>
    <property type="evidence" value="ECO:0007669"/>
    <property type="project" value="InterPro"/>
</dbReference>
<keyword evidence="2" id="KW-1185">Reference proteome</keyword>
<sequence>MRNKILLSDETKIELFCLNAKHHIWRKPGTIPTVKHGGGSIMLWGCFSAVGTGRLDGIEGRMNGAKYRAILDENLLQTTQDLRLG</sequence>
<name>A0AAZ3Q3F8_ONCTS</name>
<dbReference type="AlphaFoldDB" id="A0AAZ3Q3F8"/>
<protein>
    <recommendedName>
        <fullName evidence="3">Transposase</fullName>
    </recommendedName>
</protein>
<reference evidence="1" key="2">
    <citation type="submission" date="2025-08" db="UniProtKB">
        <authorList>
            <consortium name="Ensembl"/>
        </authorList>
    </citation>
    <scope>IDENTIFICATION</scope>
</reference>
<proteinExistence type="predicted"/>
<dbReference type="Proteomes" id="UP000694402">
    <property type="component" value="Unassembled WGS sequence"/>
</dbReference>
<evidence type="ECO:0000313" key="2">
    <source>
        <dbReference type="Proteomes" id="UP000694402"/>
    </source>
</evidence>
<evidence type="ECO:0008006" key="3">
    <source>
        <dbReference type="Google" id="ProtNLM"/>
    </source>
</evidence>
<reference evidence="1" key="3">
    <citation type="submission" date="2025-09" db="UniProtKB">
        <authorList>
            <consortium name="Ensembl"/>
        </authorList>
    </citation>
    <scope>IDENTIFICATION</scope>
</reference>
<dbReference type="GeneTree" id="ENSGT01120000271870"/>
<dbReference type="InterPro" id="IPR036397">
    <property type="entry name" value="RNaseH_sf"/>
</dbReference>
<dbReference type="Ensembl" id="ENSOTST00005182125.1">
    <property type="protein sequence ID" value="ENSOTSP00005122955.1"/>
    <property type="gene ID" value="ENSOTSG00005058084.1"/>
</dbReference>
<dbReference type="Gene3D" id="3.30.420.10">
    <property type="entry name" value="Ribonuclease H-like superfamily/Ribonuclease H"/>
    <property type="match status" value="1"/>
</dbReference>
<reference evidence="2" key="1">
    <citation type="journal article" date="2018" name="PLoS ONE">
        <title>Chinook salmon (Oncorhynchus tshawytscha) genome and transcriptome.</title>
        <authorList>
            <person name="Christensen K.A."/>
            <person name="Leong J.S."/>
            <person name="Sakhrani D."/>
            <person name="Biagi C.A."/>
            <person name="Minkley D.R."/>
            <person name="Withler R.E."/>
            <person name="Rondeau E.B."/>
            <person name="Koop B.F."/>
            <person name="Devlin R.H."/>
        </authorList>
    </citation>
    <scope>NUCLEOTIDE SEQUENCE [LARGE SCALE GENOMIC DNA]</scope>
</reference>
<evidence type="ECO:0000313" key="1">
    <source>
        <dbReference type="Ensembl" id="ENSOTSP00005122955.1"/>
    </source>
</evidence>
<organism evidence="1 2">
    <name type="scientific">Oncorhynchus tshawytscha</name>
    <name type="common">Chinook salmon</name>
    <name type="synonym">Salmo tshawytscha</name>
    <dbReference type="NCBI Taxonomy" id="74940"/>
    <lineage>
        <taxon>Eukaryota</taxon>
        <taxon>Metazoa</taxon>
        <taxon>Chordata</taxon>
        <taxon>Craniata</taxon>
        <taxon>Vertebrata</taxon>
        <taxon>Euteleostomi</taxon>
        <taxon>Actinopterygii</taxon>
        <taxon>Neopterygii</taxon>
        <taxon>Teleostei</taxon>
        <taxon>Protacanthopterygii</taxon>
        <taxon>Salmoniformes</taxon>
        <taxon>Salmonidae</taxon>
        <taxon>Salmoninae</taxon>
        <taxon>Oncorhynchus</taxon>
    </lineage>
</organism>